<reference evidence="3" key="1">
    <citation type="submission" date="2017-09" db="EMBL/GenBank/DDBJ databases">
        <title>The Reconstruction of 2,631 Draft Metagenome-Assembled Genomes from the Global Oceans.</title>
        <authorList>
            <person name="Tully B.J."/>
            <person name="Graham E.D."/>
            <person name="Heidelberg J.F."/>
        </authorList>
    </citation>
    <scope>NUCLEOTIDE SEQUENCE [LARGE SCALE GENOMIC DNA]</scope>
</reference>
<organism evidence="2 3">
    <name type="scientific">Candidatus Iainarchaeum sp</name>
    <dbReference type="NCBI Taxonomy" id="3101447"/>
    <lineage>
        <taxon>Archaea</taxon>
        <taxon>Candidatus Iainarchaeota</taxon>
        <taxon>Candidatus Iainarchaeia</taxon>
        <taxon>Candidatus Iainarchaeales</taxon>
        <taxon>Candidatus Iainarchaeaceae</taxon>
        <taxon>Candidatus Iainarchaeum</taxon>
    </lineage>
</organism>
<evidence type="ECO:0000313" key="2">
    <source>
        <dbReference type="EMBL" id="MAG18379.1"/>
    </source>
</evidence>
<dbReference type="InterPro" id="IPR004365">
    <property type="entry name" value="NA-bd_OB_tRNA"/>
</dbReference>
<accession>A0A2D6LQB2</accession>
<evidence type="ECO:0000259" key="1">
    <source>
        <dbReference type="Pfam" id="PF01336"/>
    </source>
</evidence>
<dbReference type="SUPFAM" id="SSF50249">
    <property type="entry name" value="Nucleic acid-binding proteins"/>
    <property type="match status" value="1"/>
</dbReference>
<proteinExistence type="predicted"/>
<dbReference type="InterPro" id="IPR012340">
    <property type="entry name" value="NA-bd_OB-fold"/>
</dbReference>
<dbReference type="Proteomes" id="UP000226712">
    <property type="component" value="Unassembled WGS sequence"/>
</dbReference>
<dbReference type="AlphaFoldDB" id="A0A2D6LQB2"/>
<gene>
    <name evidence="2" type="ORF">CL944_02815</name>
</gene>
<dbReference type="Gene3D" id="2.40.50.140">
    <property type="entry name" value="Nucleic acid-binding proteins"/>
    <property type="match status" value="1"/>
</dbReference>
<dbReference type="CDD" id="cd03524">
    <property type="entry name" value="RPA2_OBF_family"/>
    <property type="match status" value="1"/>
</dbReference>
<evidence type="ECO:0000313" key="3">
    <source>
        <dbReference type="Proteomes" id="UP000226712"/>
    </source>
</evidence>
<protein>
    <recommendedName>
        <fullName evidence="1">OB domain-containing protein</fullName>
    </recommendedName>
</protein>
<dbReference type="GO" id="GO:0003676">
    <property type="term" value="F:nucleic acid binding"/>
    <property type="evidence" value="ECO:0007669"/>
    <property type="project" value="InterPro"/>
</dbReference>
<dbReference type="EMBL" id="NZBD01000015">
    <property type="protein sequence ID" value="MAG18379.1"/>
    <property type="molecule type" value="Genomic_DNA"/>
</dbReference>
<dbReference type="Pfam" id="PF01336">
    <property type="entry name" value="tRNA_anti-codon"/>
    <property type="match status" value="1"/>
</dbReference>
<sequence length="117" mass="13515">MLFDLQKTKIIGLGLALLGIMILAMVLPEEKNLKISEINQEHIGENVKIVGIIKEIEIRNKNAFFYLENEARIKSVYFKPKTEQMLILKENETVKVTAKISSYKNELELIVKKVERI</sequence>
<comment type="caution">
    <text evidence="2">The sequence shown here is derived from an EMBL/GenBank/DDBJ whole genome shotgun (WGS) entry which is preliminary data.</text>
</comment>
<name>A0A2D6LQB2_9ARCH</name>
<feature type="domain" description="OB" evidence="1">
    <location>
        <begin position="47"/>
        <end position="116"/>
    </location>
</feature>